<evidence type="ECO:0000256" key="4">
    <source>
        <dbReference type="HAMAP-Rule" id="MF_03007"/>
    </source>
</evidence>
<dbReference type="HAMAP" id="MF_03007">
    <property type="entry name" value="eIF3h"/>
    <property type="match status" value="1"/>
</dbReference>
<evidence type="ECO:0000259" key="6">
    <source>
        <dbReference type="PROSITE" id="PS50249"/>
    </source>
</evidence>
<dbReference type="GeneID" id="37268946"/>
<dbReference type="CDD" id="cd08065">
    <property type="entry name" value="MPN_eIF3h"/>
    <property type="match status" value="1"/>
</dbReference>
<accession>A0A316ZIE1</accession>
<feature type="region of interest" description="Disordered" evidence="5">
    <location>
        <begin position="332"/>
        <end position="359"/>
    </location>
</feature>
<dbReference type="InterPro" id="IPR000555">
    <property type="entry name" value="JAMM/MPN+_dom"/>
</dbReference>
<evidence type="ECO:0000256" key="3">
    <source>
        <dbReference type="ARBA" id="ARBA00022917"/>
    </source>
</evidence>
<dbReference type="GO" id="GO:0003743">
    <property type="term" value="F:translation initiation factor activity"/>
    <property type="evidence" value="ECO:0007669"/>
    <property type="project" value="UniProtKB-UniRule"/>
</dbReference>
<dbReference type="Pfam" id="PF19445">
    <property type="entry name" value="eIF3h_C"/>
    <property type="match status" value="2"/>
</dbReference>
<dbReference type="Pfam" id="PF01398">
    <property type="entry name" value="JAB"/>
    <property type="match status" value="1"/>
</dbReference>
<dbReference type="GO" id="GO:0005852">
    <property type="term" value="C:eukaryotic translation initiation factor 3 complex"/>
    <property type="evidence" value="ECO:0007669"/>
    <property type="project" value="UniProtKB-UniRule"/>
</dbReference>
<evidence type="ECO:0000256" key="1">
    <source>
        <dbReference type="ARBA" id="ARBA00022490"/>
    </source>
</evidence>
<keyword evidence="8" id="KW-1185">Reference proteome</keyword>
<dbReference type="AlphaFoldDB" id="A0A316ZIE1"/>
<dbReference type="InterPro" id="IPR050242">
    <property type="entry name" value="JAMM_MPN+_peptidase_M67A"/>
</dbReference>
<evidence type="ECO:0000256" key="2">
    <source>
        <dbReference type="ARBA" id="ARBA00022540"/>
    </source>
</evidence>
<dbReference type="InterPro" id="IPR027524">
    <property type="entry name" value="eIF3h"/>
</dbReference>
<dbReference type="PANTHER" id="PTHR10410">
    <property type="entry name" value="EUKARYOTIC TRANSLATION INITIATION FACTOR 3 -RELATED"/>
    <property type="match status" value="1"/>
</dbReference>
<dbReference type="PROSITE" id="PS50249">
    <property type="entry name" value="MPN"/>
    <property type="match status" value="1"/>
</dbReference>
<evidence type="ECO:0000313" key="7">
    <source>
        <dbReference type="EMBL" id="PWO00713.1"/>
    </source>
</evidence>
<sequence length="398" mass="41278">MSARPITMASAAAPAPTPAPAPSGNEPSRAGVSAAELDLAALELESDQITSVRLDGLALTKIVKHSRDAHPAQAFGTLLGLDIGGALEVSNCFGLPASAMRSSSKDDDDEADKGKQSAARYNAAMVKLMRDVNADANPVGLYQSCFLGSFLQQSVVDGLAAVAGLMEREGASGQGKGVLIVHDLAQSAAGNTVVKAYRLSPSFIDSHRKGKFTAADLIEHRLTFSNILVEIPISLHNTALLSALLSSLSTPSAPASSLISSSTASQLASPPTAPISASHTLLTLSHTPVLSSALESTLEALDEHAAESGNVGYQSRQLAREKARAEAALARRQAENAAREAQGLPPLPMDDKSLKIPSEPSRLESTLLLGQLDDKARRLAEICATSAIQLNAARSAAV</sequence>
<gene>
    <name evidence="7" type="ORF">FA09DRAFT_327442</name>
</gene>
<dbReference type="Proteomes" id="UP000245946">
    <property type="component" value="Unassembled WGS sequence"/>
</dbReference>
<dbReference type="InterPro" id="IPR045810">
    <property type="entry name" value="eIF3h_C"/>
</dbReference>
<comment type="similarity">
    <text evidence="4">Belongs to the eIF-3 subunit H family.</text>
</comment>
<dbReference type="GO" id="GO:0001732">
    <property type="term" value="P:formation of cytoplasmic translation initiation complex"/>
    <property type="evidence" value="ECO:0007669"/>
    <property type="project" value="UniProtKB-UniRule"/>
</dbReference>
<comment type="subcellular location">
    <subcellularLocation>
        <location evidence="4">Cytoplasm</location>
    </subcellularLocation>
</comment>
<keyword evidence="3 4" id="KW-0648">Protein biosynthesis</keyword>
<dbReference type="OrthoDB" id="10265695at2759"/>
<keyword evidence="1 4" id="KW-0963">Cytoplasm</keyword>
<dbReference type="EMBL" id="KZ819284">
    <property type="protein sequence ID" value="PWO00713.1"/>
    <property type="molecule type" value="Genomic_DNA"/>
</dbReference>
<protein>
    <recommendedName>
        <fullName evidence="4">Eukaryotic translation initiation factor 3 subunit H</fullName>
        <shortName evidence="4">eIF3h</shortName>
    </recommendedName>
</protein>
<reference evidence="7 8" key="1">
    <citation type="journal article" date="2018" name="Mol. Biol. Evol.">
        <title>Broad Genomic Sampling Reveals a Smut Pathogenic Ancestry of the Fungal Clade Ustilaginomycotina.</title>
        <authorList>
            <person name="Kijpornyongpan T."/>
            <person name="Mondo S.J."/>
            <person name="Barry K."/>
            <person name="Sandor L."/>
            <person name="Lee J."/>
            <person name="Lipzen A."/>
            <person name="Pangilinan J."/>
            <person name="LaButti K."/>
            <person name="Hainaut M."/>
            <person name="Henrissat B."/>
            <person name="Grigoriev I.V."/>
            <person name="Spatafora J.W."/>
            <person name="Aime M.C."/>
        </authorList>
    </citation>
    <scope>NUCLEOTIDE SEQUENCE [LARGE SCALE GENOMIC DNA]</scope>
    <source>
        <strain evidence="7 8">MCA 4186</strain>
    </source>
</reference>
<dbReference type="STRING" id="58919.A0A316ZIE1"/>
<keyword evidence="2 4" id="KW-0396">Initiation factor</keyword>
<evidence type="ECO:0000256" key="5">
    <source>
        <dbReference type="SAM" id="MobiDB-lite"/>
    </source>
</evidence>
<evidence type="ECO:0000313" key="8">
    <source>
        <dbReference type="Proteomes" id="UP000245946"/>
    </source>
</evidence>
<dbReference type="GO" id="GO:0016282">
    <property type="term" value="C:eukaryotic 43S preinitiation complex"/>
    <property type="evidence" value="ECO:0007669"/>
    <property type="project" value="UniProtKB-UniRule"/>
</dbReference>
<name>A0A316ZIE1_9BASI</name>
<organism evidence="7 8">
    <name type="scientific">Tilletiopsis washingtonensis</name>
    <dbReference type="NCBI Taxonomy" id="58919"/>
    <lineage>
        <taxon>Eukaryota</taxon>
        <taxon>Fungi</taxon>
        <taxon>Dikarya</taxon>
        <taxon>Basidiomycota</taxon>
        <taxon>Ustilaginomycotina</taxon>
        <taxon>Exobasidiomycetes</taxon>
        <taxon>Entylomatales</taxon>
        <taxon>Entylomatales incertae sedis</taxon>
        <taxon>Tilletiopsis</taxon>
    </lineage>
</organism>
<feature type="domain" description="MPN" evidence="6">
    <location>
        <begin position="52"/>
        <end position="203"/>
    </location>
</feature>
<dbReference type="RefSeq" id="XP_025600991.1">
    <property type="nucleotide sequence ID" value="XM_025741402.1"/>
</dbReference>
<proteinExistence type="inferred from homology"/>
<dbReference type="Gene3D" id="3.40.140.10">
    <property type="entry name" value="Cytidine Deaminase, domain 2"/>
    <property type="match status" value="1"/>
</dbReference>
<comment type="subunit">
    <text evidence="4">Component of the eukaryotic translation initiation factor 3 (eIF-3) complex.</text>
</comment>
<feature type="region of interest" description="Disordered" evidence="5">
    <location>
        <begin position="1"/>
        <end position="32"/>
    </location>
</feature>
<dbReference type="GO" id="GO:0008237">
    <property type="term" value="F:metallopeptidase activity"/>
    <property type="evidence" value="ECO:0007669"/>
    <property type="project" value="InterPro"/>
</dbReference>
<dbReference type="InterPro" id="IPR037518">
    <property type="entry name" value="MPN"/>
</dbReference>
<dbReference type="GO" id="GO:0033290">
    <property type="term" value="C:eukaryotic 48S preinitiation complex"/>
    <property type="evidence" value="ECO:0007669"/>
    <property type="project" value="UniProtKB-UniRule"/>
</dbReference>
<comment type="function">
    <text evidence="4">Component of the eukaryotic translation initiation factor 3 (eIF-3) complex, which is involved in protein synthesis of a specialized repertoire of mRNAs and, together with other initiation factors, stimulates binding of mRNA and methionyl-tRNAi to the 40S ribosome. The eIF-3 complex specifically targets and initiates translation of a subset of mRNAs involved in cell proliferation.</text>
</comment>